<dbReference type="PANTHER" id="PTHR41291:SF1">
    <property type="entry name" value="DNA ALKYLATION REPAIR PROTEIN"/>
    <property type="match status" value="1"/>
</dbReference>
<dbReference type="Proteomes" id="UP000278351">
    <property type="component" value="Unassembled WGS sequence"/>
</dbReference>
<dbReference type="AlphaFoldDB" id="A0A3N4PE02"/>
<dbReference type="Gene3D" id="1.25.10.90">
    <property type="match status" value="1"/>
</dbReference>
<dbReference type="OrthoDB" id="1117222at2"/>
<dbReference type="EMBL" id="RPDH01000003">
    <property type="protein sequence ID" value="RPE05668.1"/>
    <property type="molecule type" value="Genomic_DNA"/>
</dbReference>
<dbReference type="InterPro" id="IPR014825">
    <property type="entry name" value="DNA_alkylation"/>
</dbReference>
<comment type="caution">
    <text evidence="1">The sequence shown here is derived from an EMBL/GenBank/DDBJ whole genome shotgun (WGS) entry which is preliminary data.</text>
</comment>
<organism evidence="1 2">
    <name type="scientific">Chitinophaga lutea</name>
    <dbReference type="NCBI Taxonomy" id="2488634"/>
    <lineage>
        <taxon>Bacteria</taxon>
        <taxon>Pseudomonadati</taxon>
        <taxon>Bacteroidota</taxon>
        <taxon>Chitinophagia</taxon>
        <taxon>Chitinophagales</taxon>
        <taxon>Chitinophagaceae</taxon>
        <taxon>Chitinophaga</taxon>
    </lineage>
</organism>
<evidence type="ECO:0000313" key="2">
    <source>
        <dbReference type="Proteomes" id="UP000278351"/>
    </source>
</evidence>
<proteinExistence type="predicted"/>
<protein>
    <submittedName>
        <fullName evidence="1">DNA alkylation repair protein</fullName>
    </submittedName>
</protein>
<gene>
    <name evidence="1" type="ORF">EGT74_25175</name>
</gene>
<sequence>MTLQQVLDAIRSASSEQTRNTLMKHGAVNIYGAKVADLKIILKKIKNDQALAMQLYDTGIYDAQYLAGLMADGAKMTAQQLEHWVKTSDSHGIAEYTVPWVTAEHPEGWKLALQWIDAGNEKIATSGWNTLGGIVSMKEDAALDLPMLEKLLKRVEKDIHKAPNRVRYTMNGFVIGVGTYVGALEQKAVETARKIGTVSVDMNGTACKVPGAEDYIKASRNRPGGVKKKKTIKC</sequence>
<accession>A0A3N4PE02</accession>
<dbReference type="RefSeq" id="WP_123849317.1">
    <property type="nucleotide sequence ID" value="NZ_RPDH01000003.1"/>
</dbReference>
<dbReference type="PANTHER" id="PTHR41291">
    <property type="entry name" value="DNA ALKYLATION REPAIR PROTEIN"/>
    <property type="match status" value="1"/>
</dbReference>
<keyword evidence="2" id="KW-1185">Reference proteome</keyword>
<name>A0A3N4PE02_9BACT</name>
<evidence type="ECO:0000313" key="1">
    <source>
        <dbReference type="EMBL" id="RPE05668.1"/>
    </source>
</evidence>
<dbReference type="Pfam" id="PF08713">
    <property type="entry name" value="DNA_alkylation"/>
    <property type="match status" value="1"/>
</dbReference>
<dbReference type="InterPro" id="IPR016024">
    <property type="entry name" value="ARM-type_fold"/>
</dbReference>
<dbReference type="SUPFAM" id="SSF48371">
    <property type="entry name" value="ARM repeat"/>
    <property type="match status" value="1"/>
</dbReference>
<reference evidence="1 2" key="1">
    <citation type="submission" date="2018-11" db="EMBL/GenBank/DDBJ databases">
        <title>Chitinophaga lutea sp.nov., isolate from arsenic contaminated soil.</title>
        <authorList>
            <person name="Zong Y."/>
        </authorList>
    </citation>
    <scope>NUCLEOTIDE SEQUENCE [LARGE SCALE GENOMIC DNA]</scope>
    <source>
        <strain evidence="1 2">ZY74</strain>
    </source>
</reference>